<dbReference type="Gene3D" id="3.50.50.60">
    <property type="entry name" value="FAD/NAD(P)-binding domain"/>
    <property type="match status" value="1"/>
</dbReference>
<keyword evidence="5" id="KW-1185">Reference proteome</keyword>
<evidence type="ECO:0000313" key="5">
    <source>
        <dbReference type="Proteomes" id="UP000054498"/>
    </source>
</evidence>
<proteinExistence type="predicted"/>
<dbReference type="PANTHER" id="PTHR13789">
    <property type="entry name" value="MONOOXYGENASE"/>
    <property type="match status" value="1"/>
</dbReference>
<dbReference type="PRINTS" id="PR00420">
    <property type="entry name" value="RNGMNOXGNASE"/>
</dbReference>
<name>A0A0D2MFS7_9CHLO</name>
<evidence type="ECO:0000256" key="3">
    <source>
        <dbReference type="SAM" id="MobiDB-lite"/>
    </source>
</evidence>
<dbReference type="InterPro" id="IPR036188">
    <property type="entry name" value="FAD/NAD-bd_sf"/>
</dbReference>
<dbReference type="AlphaFoldDB" id="A0A0D2MFS7"/>
<feature type="compositionally biased region" description="Gly residues" evidence="3">
    <location>
        <begin position="261"/>
        <end position="272"/>
    </location>
</feature>
<evidence type="ECO:0000256" key="1">
    <source>
        <dbReference type="ARBA" id="ARBA00023002"/>
    </source>
</evidence>
<dbReference type="Proteomes" id="UP000054498">
    <property type="component" value="Unassembled WGS sequence"/>
</dbReference>
<dbReference type="InterPro" id="IPR050493">
    <property type="entry name" value="FAD-dep_Monooxygenase_BioMet"/>
</dbReference>
<evidence type="ECO:0008006" key="6">
    <source>
        <dbReference type="Google" id="ProtNLM"/>
    </source>
</evidence>
<reference evidence="4 5" key="1">
    <citation type="journal article" date="2013" name="BMC Genomics">
        <title>Reconstruction of the lipid metabolism for the microalga Monoraphidium neglectum from its genome sequence reveals characteristics suitable for biofuel production.</title>
        <authorList>
            <person name="Bogen C."/>
            <person name="Al-Dilaimi A."/>
            <person name="Albersmeier A."/>
            <person name="Wichmann J."/>
            <person name="Grundmann M."/>
            <person name="Rupp O."/>
            <person name="Lauersen K.J."/>
            <person name="Blifernez-Klassen O."/>
            <person name="Kalinowski J."/>
            <person name="Goesmann A."/>
            <person name="Mussgnug J.H."/>
            <person name="Kruse O."/>
        </authorList>
    </citation>
    <scope>NUCLEOTIDE SEQUENCE [LARGE SCALE GENOMIC DNA]</scope>
    <source>
        <strain evidence="4 5">SAG 48.87</strain>
    </source>
</reference>
<dbReference type="RefSeq" id="XP_013900999.1">
    <property type="nucleotide sequence ID" value="XM_014045545.1"/>
</dbReference>
<sequence length="440" mass="45799">MEVDVAIAGAGPAGLACAAALRRADPSLRVQLFEKTRMTGRGAAILVGINGLKALKAIDPAMLDDLLSKAIKLEGSERYNMETGELKEWLPMRNDEFSTKYGFHNALLGWADITGALRAALPPGSVTPSAAVAGFERGDGGGVRVLGEGDEVLATAKVLIGADGWFSGVRAQLLADGPPTFKDAVVWRARVPRRPEWLPNERRTQWWVPPDGMRPGALLAVLIPVPGGDLVWQCHAPLSRLQEKGISFDPVTGEAGSSHSDGGGGASASAGAGGESAKARCLKVFEGLAGIGPFMAVVAGTPESAVTEHGLYQRTPDQIPDGSWGDGMVTLAGDSAHTAYVDGTGLALSLEDAAVLGWQVKQHGLTEAALRAYEAARIPRVKAVFTLAARQGAQMAAGVPQQQLFEERAKLLYGGLDFEPLGATEAAAATQTQAAAQAGV</sequence>
<organism evidence="4 5">
    <name type="scientific">Monoraphidium neglectum</name>
    <dbReference type="NCBI Taxonomy" id="145388"/>
    <lineage>
        <taxon>Eukaryota</taxon>
        <taxon>Viridiplantae</taxon>
        <taxon>Chlorophyta</taxon>
        <taxon>core chlorophytes</taxon>
        <taxon>Chlorophyceae</taxon>
        <taxon>CS clade</taxon>
        <taxon>Sphaeropleales</taxon>
        <taxon>Selenastraceae</taxon>
        <taxon>Monoraphidium</taxon>
    </lineage>
</organism>
<keyword evidence="2" id="KW-0503">Monooxygenase</keyword>
<dbReference type="PANTHER" id="PTHR13789:SF309">
    <property type="entry name" value="PUTATIVE (AFU_ORTHOLOGUE AFUA_6G14510)-RELATED"/>
    <property type="match status" value="1"/>
</dbReference>
<dbReference type="KEGG" id="mng:MNEG_5982"/>
<accession>A0A0D2MFS7</accession>
<keyword evidence="1" id="KW-0560">Oxidoreductase</keyword>
<dbReference type="GO" id="GO:0004497">
    <property type="term" value="F:monooxygenase activity"/>
    <property type="evidence" value="ECO:0007669"/>
    <property type="project" value="UniProtKB-KW"/>
</dbReference>
<evidence type="ECO:0000256" key="2">
    <source>
        <dbReference type="ARBA" id="ARBA00023033"/>
    </source>
</evidence>
<evidence type="ECO:0000313" key="4">
    <source>
        <dbReference type="EMBL" id="KIZ01980.1"/>
    </source>
</evidence>
<dbReference type="EMBL" id="KK101152">
    <property type="protein sequence ID" value="KIZ01980.1"/>
    <property type="molecule type" value="Genomic_DNA"/>
</dbReference>
<gene>
    <name evidence="4" type="ORF">MNEG_5982</name>
</gene>
<feature type="region of interest" description="Disordered" evidence="3">
    <location>
        <begin position="249"/>
        <end position="272"/>
    </location>
</feature>
<dbReference type="STRING" id="145388.A0A0D2MFS7"/>
<dbReference type="OrthoDB" id="531840at2759"/>
<dbReference type="SUPFAM" id="SSF51905">
    <property type="entry name" value="FAD/NAD(P)-binding domain"/>
    <property type="match status" value="1"/>
</dbReference>
<protein>
    <recommendedName>
        <fullName evidence="6">FAD-binding domain-containing protein</fullName>
    </recommendedName>
</protein>
<dbReference type="GeneID" id="25738858"/>
<dbReference type="Pfam" id="PF13450">
    <property type="entry name" value="NAD_binding_8"/>
    <property type="match status" value="1"/>
</dbReference>